<keyword evidence="4" id="KW-1185">Reference proteome</keyword>
<keyword evidence="2" id="KW-0732">Signal</keyword>
<proteinExistence type="inferred from homology"/>
<sequence length="241" mass="27064">MKSKQVTTTLLIGLCTAATATTANAEMIWQDFSVSYLNGSDYEVGDKDRQVITFEHASGHSWGDTFFFLDRLKWDDGTTENYSEFSPRASLSHLSGSSLSFGPVKDVLISTTWESGEGFDNFLYGVGFALDVPGFNYFNLNFYQADNDESDDDQQLTWTWGLPVEIGGAEFLWDGFLDWSSASDTNSAEMNWTSQVKWNAGKLLGLSSPLYLGIEYSFWNNKFGIKDADERNAALLVKWHF</sequence>
<accession>A0ABV5HLQ5</accession>
<evidence type="ECO:0000313" key="4">
    <source>
        <dbReference type="Proteomes" id="UP001589645"/>
    </source>
</evidence>
<dbReference type="InterPro" id="IPR036777">
    <property type="entry name" value="Channel_Tsx-like_sf"/>
</dbReference>
<reference evidence="3 4" key="1">
    <citation type="submission" date="2024-09" db="EMBL/GenBank/DDBJ databases">
        <authorList>
            <person name="Sun Q."/>
            <person name="Mori K."/>
        </authorList>
    </citation>
    <scope>NUCLEOTIDE SEQUENCE [LARGE SCALE GENOMIC DNA]</scope>
    <source>
        <strain evidence="3 4">CECT 8064</strain>
    </source>
</reference>
<evidence type="ECO:0000256" key="1">
    <source>
        <dbReference type="ARBA" id="ARBA00008728"/>
    </source>
</evidence>
<protein>
    <submittedName>
        <fullName evidence="3">Outer membrane protein OmpK</fullName>
    </submittedName>
</protein>
<dbReference type="Gene3D" id="2.40.230.20">
    <property type="entry name" value="Nucleoside-specific channel-forming protein, Tsx-like"/>
    <property type="match status" value="1"/>
</dbReference>
<dbReference type="Proteomes" id="UP001589645">
    <property type="component" value="Unassembled WGS sequence"/>
</dbReference>
<dbReference type="EMBL" id="JBHMEP010000001">
    <property type="protein sequence ID" value="MFB9135074.1"/>
    <property type="molecule type" value="Genomic_DNA"/>
</dbReference>
<dbReference type="InterPro" id="IPR018013">
    <property type="entry name" value="Channel_Tsx-like"/>
</dbReference>
<evidence type="ECO:0000313" key="3">
    <source>
        <dbReference type="EMBL" id="MFB9135074.1"/>
    </source>
</evidence>
<evidence type="ECO:0000256" key="2">
    <source>
        <dbReference type="SAM" id="SignalP"/>
    </source>
</evidence>
<dbReference type="RefSeq" id="WP_390191330.1">
    <property type="nucleotide sequence ID" value="NZ_JBHMEP010000001.1"/>
</dbReference>
<comment type="similarity">
    <text evidence="1">Belongs to the nucleoside-specific channel-forming outer membrane porin (Tsx) (TC 1.B.10) family.</text>
</comment>
<name>A0ABV5HLQ5_9VIBR</name>
<dbReference type="SUPFAM" id="SSF111364">
    <property type="entry name" value="Tsx-like channel"/>
    <property type="match status" value="1"/>
</dbReference>
<comment type="caution">
    <text evidence="3">The sequence shown here is derived from an EMBL/GenBank/DDBJ whole genome shotgun (WGS) entry which is preliminary data.</text>
</comment>
<feature type="signal peptide" evidence="2">
    <location>
        <begin position="1"/>
        <end position="25"/>
    </location>
</feature>
<gene>
    <name evidence="3" type="ORF">ACFFUV_08875</name>
</gene>
<feature type="chain" id="PRO_5047537943" evidence="2">
    <location>
        <begin position="26"/>
        <end position="241"/>
    </location>
</feature>
<organism evidence="3 4">
    <name type="scientific">Vibrio olivae</name>
    <dbReference type="NCBI Taxonomy" id="1243002"/>
    <lineage>
        <taxon>Bacteria</taxon>
        <taxon>Pseudomonadati</taxon>
        <taxon>Pseudomonadota</taxon>
        <taxon>Gammaproteobacteria</taxon>
        <taxon>Vibrionales</taxon>
        <taxon>Vibrionaceae</taxon>
        <taxon>Vibrio</taxon>
    </lineage>
</organism>
<dbReference type="Pfam" id="PF03502">
    <property type="entry name" value="Channel_Tsx"/>
    <property type="match status" value="1"/>
</dbReference>